<dbReference type="Proteomes" id="UP000712600">
    <property type="component" value="Unassembled WGS sequence"/>
</dbReference>
<protein>
    <recommendedName>
        <fullName evidence="4">PB1 domain-containing protein</fullName>
    </recommendedName>
</protein>
<evidence type="ECO:0000256" key="3">
    <source>
        <dbReference type="SAM" id="MobiDB-lite"/>
    </source>
</evidence>
<evidence type="ECO:0000313" key="5">
    <source>
        <dbReference type="EMBL" id="KAF3485174.1"/>
    </source>
</evidence>
<comment type="similarity">
    <text evidence="1">Belongs to the ARF family.</text>
</comment>
<feature type="region of interest" description="Disordered" evidence="3">
    <location>
        <begin position="103"/>
        <end position="126"/>
    </location>
</feature>
<accession>A0A8S9MXK1</accession>
<dbReference type="InterPro" id="IPR053793">
    <property type="entry name" value="PB1-like"/>
</dbReference>
<comment type="caution">
    <text evidence="5">The sequence shown here is derived from an EMBL/GenBank/DDBJ whole genome shotgun (WGS) entry which is preliminary data.</text>
</comment>
<dbReference type="InterPro" id="IPR044835">
    <property type="entry name" value="ARF_plant"/>
</dbReference>
<dbReference type="PANTHER" id="PTHR31384">
    <property type="entry name" value="AUXIN RESPONSE FACTOR 4-RELATED"/>
    <property type="match status" value="1"/>
</dbReference>
<evidence type="ECO:0000256" key="1">
    <source>
        <dbReference type="ARBA" id="ARBA00007853"/>
    </source>
</evidence>
<proteinExistence type="inferred from homology"/>
<dbReference type="GO" id="GO:0006355">
    <property type="term" value="P:regulation of DNA-templated transcription"/>
    <property type="evidence" value="ECO:0007669"/>
    <property type="project" value="InterPro"/>
</dbReference>
<dbReference type="SUPFAM" id="SSF54277">
    <property type="entry name" value="CAD &amp; PB1 domains"/>
    <property type="match status" value="1"/>
</dbReference>
<feature type="non-terminal residue" evidence="5">
    <location>
        <position position="1"/>
    </location>
</feature>
<dbReference type="GO" id="GO:0009734">
    <property type="term" value="P:auxin-activated signaling pathway"/>
    <property type="evidence" value="ECO:0007669"/>
    <property type="project" value="UniProtKB-KW"/>
</dbReference>
<gene>
    <name evidence="5" type="ORF">F2Q69_00055138</name>
</gene>
<evidence type="ECO:0000256" key="2">
    <source>
        <dbReference type="ARBA" id="ARBA00023294"/>
    </source>
</evidence>
<dbReference type="PROSITE" id="PS51745">
    <property type="entry name" value="PB1"/>
    <property type="match status" value="1"/>
</dbReference>
<dbReference type="GO" id="GO:0003677">
    <property type="term" value="F:DNA binding"/>
    <property type="evidence" value="ECO:0007669"/>
    <property type="project" value="InterPro"/>
</dbReference>
<reference evidence="5" key="1">
    <citation type="submission" date="2019-12" db="EMBL/GenBank/DDBJ databases">
        <title>Genome sequencing and annotation of Brassica cretica.</title>
        <authorList>
            <person name="Studholme D.J."/>
            <person name="Sarris P."/>
        </authorList>
    </citation>
    <scope>NUCLEOTIDE SEQUENCE</scope>
    <source>
        <strain evidence="5">PFS-109/04</strain>
        <tissue evidence="5">Leaf</tissue>
    </source>
</reference>
<organism evidence="5 6">
    <name type="scientific">Brassica cretica</name>
    <name type="common">Mustard</name>
    <dbReference type="NCBI Taxonomy" id="69181"/>
    <lineage>
        <taxon>Eukaryota</taxon>
        <taxon>Viridiplantae</taxon>
        <taxon>Streptophyta</taxon>
        <taxon>Embryophyta</taxon>
        <taxon>Tracheophyta</taxon>
        <taxon>Spermatophyta</taxon>
        <taxon>Magnoliopsida</taxon>
        <taxon>eudicotyledons</taxon>
        <taxon>Gunneridae</taxon>
        <taxon>Pentapetalae</taxon>
        <taxon>rosids</taxon>
        <taxon>malvids</taxon>
        <taxon>Brassicales</taxon>
        <taxon>Brassicaceae</taxon>
        <taxon>Brassiceae</taxon>
        <taxon>Brassica</taxon>
    </lineage>
</organism>
<name>A0A8S9MXK1_BRACR</name>
<evidence type="ECO:0000313" key="6">
    <source>
        <dbReference type="Proteomes" id="UP000712600"/>
    </source>
</evidence>
<sequence>VETTTDEIYAEISLLSDTSVCMEGAIERTVDLTFFDGYNQLIEELEKIFDIKGKLHTHNQWKIFFIDADGDTMVFGDDPWIKFCNMAKEIFICSKNDAKIGNADNKFPEGDPTSTTKFLPPDVNNN</sequence>
<dbReference type="PANTHER" id="PTHR31384:SF164">
    <property type="entry name" value="AUXIN RESPONSE FACTOR 12-RELATED"/>
    <property type="match status" value="1"/>
</dbReference>
<dbReference type="AlphaFoldDB" id="A0A8S9MXK1"/>
<evidence type="ECO:0000259" key="4">
    <source>
        <dbReference type="PROSITE" id="PS51745"/>
    </source>
</evidence>
<dbReference type="EMBL" id="QGKX02002183">
    <property type="protein sequence ID" value="KAF3485174.1"/>
    <property type="molecule type" value="Genomic_DNA"/>
</dbReference>
<dbReference type="Gene3D" id="3.10.20.90">
    <property type="entry name" value="Phosphatidylinositol 3-kinase Catalytic Subunit, Chain A, domain 1"/>
    <property type="match status" value="1"/>
</dbReference>
<keyword evidence="2" id="KW-0927">Auxin signaling pathway</keyword>
<feature type="compositionally biased region" description="Polar residues" evidence="3">
    <location>
        <begin position="112"/>
        <end position="126"/>
    </location>
</feature>
<feature type="domain" description="PB1" evidence="4">
    <location>
        <begin position="15"/>
        <end position="95"/>
    </location>
</feature>